<evidence type="ECO:0000313" key="5">
    <source>
        <dbReference type="EMBL" id="EMS71780.1"/>
    </source>
</evidence>
<dbReference type="eggNOG" id="COG0673">
    <property type="taxonomic scope" value="Bacteria"/>
</dbReference>
<dbReference type="InterPro" id="IPR000683">
    <property type="entry name" value="Gfo/Idh/MocA-like_OxRdtase_N"/>
</dbReference>
<evidence type="ECO:0000259" key="3">
    <source>
        <dbReference type="Pfam" id="PF01408"/>
    </source>
</evidence>
<comment type="caution">
    <text evidence="5">The sequence shown here is derived from an EMBL/GenBank/DDBJ whole genome shotgun (WGS) entry which is preliminary data.</text>
</comment>
<dbReference type="GO" id="GO:0016491">
    <property type="term" value="F:oxidoreductase activity"/>
    <property type="evidence" value="ECO:0007669"/>
    <property type="project" value="UniProtKB-KW"/>
</dbReference>
<name>S0FIH7_RUMCE</name>
<dbReference type="PATRIC" id="fig|1195236.3.peg.2576"/>
<evidence type="ECO:0000259" key="4">
    <source>
        <dbReference type="Pfam" id="PF22725"/>
    </source>
</evidence>
<dbReference type="RefSeq" id="WP_004625761.1">
    <property type="nucleotide sequence ID" value="NZ_AORV01000033.1"/>
</dbReference>
<keyword evidence="6" id="KW-1185">Reference proteome</keyword>
<feature type="domain" description="Gfo/Idh/MocA-like oxidoreductase N-terminal" evidence="3">
    <location>
        <begin position="3"/>
        <end position="120"/>
    </location>
</feature>
<dbReference type="PANTHER" id="PTHR22604">
    <property type="entry name" value="OXIDOREDUCTASES"/>
    <property type="match status" value="1"/>
</dbReference>
<dbReference type="Gene3D" id="3.40.50.720">
    <property type="entry name" value="NAD(P)-binding Rossmann-like Domain"/>
    <property type="match status" value="1"/>
</dbReference>
<evidence type="ECO:0000256" key="1">
    <source>
        <dbReference type="ARBA" id="ARBA00010928"/>
    </source>
</evidence>
<dbReference type="Pfam" id="PF01408">
    <property type="entry name" value="GFO_IDH_MocA"/>
    <property type="match status" value="1"/>
</dbReference>
<dbReference type="Pfam" id="PF22725">
    <property type="entry name" value="GFO_IDH_MocA_C3"/>
    <property type="match status" value="1"/>
</dbReference>
<gene>
    <name evidence="5" type="ORF">CTER_2273</name>
</gene>
<evidence type="ECO:0000256" key="2">
    <source>
        <dbReference type="ARBA" id="ARBA00023002"/>
    </source>
</evidence>
<dbReference type="InterPro" id="IPR036291">
    <property type="entry name" value="NAD(P)-bd_dom_sf"/>
</dbReference>
<dbReference type="Proteomes" id="UP000014155">
    <property type="component" value="Unassembled WGS sequence"/>
</dbReference>
<dbReference type="SUPFAM" id="SSF51735">
    <property type="entry name" value="NAD(P)-binding Rossmann-fold domains"/>
    <property type="match status" value="1"/>
</dbReference>
<evidence type="ECO:0000313" key="6">
    <source>
        <dbReference type="Proteomes" id="UP000014155"/>
    </source>
</evidence>
<dbReference type="PANTHER" id="PTHR22604:SF105">
    <property type="entry name" value="TRANS-1,2-DIHYDROBENZENE-1,2-DIOL DEHYDROGENASE"/>
    <property type="match status" value="1"/>
</dbReference>
<dbReference type="STRING" id="1195236.CTER_2273"/>
<dbReference type="Gene3D" id="3.30.360.10">
    <property type="entry name" value="Dihydrodipicolinate Reductase, domain 2"/>
    <property type="match status" value="1"/>
</dbReference>
<dbReference type="InterPro" id="IPR055170">
    <property type="entry name" value="GFO_IDH_MocA-like_dom"/>
</dbReference>
<dbReference type="EMBL" id="AORV01000033">
    <property type="protein sequence ID" value="EMS71780.1"/>
    <property type="molecule type" value="Genomic_DNA"/>
</dbReference>
<dbReference type="GO" id="GO:0000166">
    <property type="term" value="F:nucleotide binding"/>
    <property type="evidence" value="ECO:0007669"/>
    <property type="project" value="InterPro"/>
</dbReference>
<feature type="domain" description="GFO/IDH/MocA-like oxidoreductase" evidence="4">
    <location>
        <begin position="130"/>
        <end position="246"/>
    </location>
</feature>
<reference evidence="5 6" key="1">
    <citation type="journal article" date="2013" name="Genome Announc.">
        <title>Draft Genome Sequence of the Cellulolytic, Mesophilic, Anaerobic Bacterium Clostridium termitidis Strain CT1112 (DSM 5398).</title>
        <authorList>
            <person name="Lal S."/>
            <person name="Ramachandran U."/>
            <person name="Zhang X."/>
            <person name="Munir R."/>
            <person name="Sparling R."/>
            <person name="Levin D.B."/>
        </authorList>
    </citation>
    <scope>NUCLEOTIDE SEQUENCE [LARGE SCALE GENOMIC DNA]</scope>
    <source>
        <strain evidence="5 6">CT1112</strain>
    </source>
</reference>
<sequence length="327" mass="36014">MKIRFGIVGLGGIAARFAKVLNTAGGVELAAVASRDMSRSKAFAEKFGSKKAYGSYSELIADAEVDVVYVALTHNFHYEIVKECLNNKKAVICEKPFVLNKKDAEELSRLSKEKNVLLMEAMWTRFIPAFRKAREWVKSGKIGGVKLVSASFCFNMPFNPESRLYNPRLAGGSLYDAGVYPIEFTTGILGENPSKVSGMATFSKTGVDDFAVINMSFESGALASLSCGVTAAANRDARICGTEGNIIVYDFLGSRKCELYDNENKLVESFAEDFDDGFIFQINHFRDLFISNKIESEIIPHRDTIACAEVFDELMNQWELGGSNAAI</sequence>
<organism evidence="5 6">
    <name type="scientific">Ruminiclostridium cellobioparum subsp. termitidis CT1112</name>
    <dbReference type="NCBI Taxonomy" id="1195236"/>
    <lineage>
        <taxon>Bacteria</taxon>
        <taxon>Bacillati</taxon>
        <taxon>Bacillota</taxon>
        <taxon>Clostridia</taxon>
        <taxon>Eubacteriales</taxon>
        <taxon>Oscillospiraceae</taxon>
        <taxon>Ruminiclostridium</taxon>
    </lineage>
</organism>
<dbReference type="InterPro" id="IPR050984">
    <property type="entry name" value="Gfo/Idh/MocA_domain"/>
</dbReference>
<comment type="similarity">
    <text evidence="1">Belongs to the Gfo/Idh/MocA family.</text>
</comment>
<dbReference type="SUPFAM" id="SSF55347">
    <property type="entry name" value="Glyceraldehyde-3-phosphate dehydrogenase-like, C-terminal domain"/>
    <property type="match status" value="1"/>
</dbReference>
<protein>
    <submittedName>
        <fullName evidence="5">Oxidoreductase domain-containing protein</fullName>
    </submittedName>
</protein>
<accession>S0FIH7</accession>
<keyword evidence="2" id="KW-0560">Oxidoreductase</keyword>
<proteinExistence type="inferred from homology"/>
<dbReference type="AlphaFoldDB" id="S0FIH7"/>